<accession>A0A3P9J2S6</accession>
<reference evidence="1 2" key="2">
    <citation type="submission" date="2017-04" db="EMBL/GenBank/DDBJ databases">
        <title>CpG methylation of centromeres and impact of large insertions on vertebrate speciation.</title>
        <authorList>
            <person name="Ichikawa K."/>
            <person name="Yoshimura J."/>
            <person name="Morishita S."/>
        </authorList>
    </citation>
    <scope>NUCLEOTIDE SEQUENCE</scope>
    <source>
        <strain evidence="1 2">HSOK</strain>
    </source>
</reference>
<dbReference type="Ensembl" id="ENSORLT00015002906.1">
    <property type="protein sequence ID" value="ENSORLP00015026428.1"/>
    <property type="gene ID" value="ENSORLG00015008045.1"/>
</dbReference>
<proteinExistence type="predicted"/>
<reference key="1">
    <citation type="journal article" date="2007" name="Nature">
        <title>The medaka draft genome and insights into vertebrate genome evolution.</title>
        <authorList>
            <person name="Kasahara M."/>
            <person name="Naruse K."/>
            <person name="Sasaki S."/>
            <person name="Nakatani Y."/>
            <person name="Qu W."/>
            <person name="Ahsan B."/>
            <person name="Yamada T."/>
            <person name="Nagayasu Y."/>
            <person name="Doi K."/>
            <person name="Kasai Y."/>
            <person name="Jindo T."/>
            <person name="Kobayashi D."/>
            <person name="Shimada A."/>
            <person name="Toyoda A."/>
            <person name="Kuroki Y."/>
            <person name="Fujiyama A."/>
            <person name="Sasaki T."/>
            <person name="Shimizu A."/>
            <person name="Asakawa S."/>
            <person name="Shimizu N."/>
            <person name="Hashimoto S."/>
            <person name="Yang J."/>
            <person name="Lee Y."/>
            <person name="Matsushima K."/>
            <person name="Sugano S."/>
            <person name="Sakaizumi M."/>
            <person name="Narita T."/>
            <person name="Ohishi K."/>
            <person name="Haga S."/>
            <person name="Ohta F."/>
            <person name="Nomoto H."/>
            <person name="Nogata K."/>
            <person name="Morishita T."/>
            <person name="Endo T."/>
            <person name="Shin-I T."/>
            <person name="Takeda H."/>
            <person name="Morishita S."/>
            <person name="Kohara Y."/>
        </authorList>
    </citation>
    <scope>NUCLEOTIDE SEQUENCE [LARGE SCALE GENOMIC DNA]</scope>
    <source>
        <strain>Hd-rR</strain>
    </source>
</reference>
<reference evidence="1" key="3">
    <citation type="submission" date="2025-08" db="UniProtKB">
        <authorList>
            <consortium name="Ensembl"/>
        </authorList>
    </citation>
    <scope>IDENTIFICATION</scope>
    <source>
        <strain evidence="1">HSOK</strain>
    </source>
</reference>
<protein>
    <submittedName>
        <fullName evidence="1">Uncharacterized protein</fullName>
    </submittedName>
</protein>
<name>A0A3P9J2S6_ORYLA</name>
<organism evidence="1 2">
    <name type="scientific">Oryzias latipes</name>
    <name type="common">Japanese rice fish</name>
    <name type="synonym">Japanese killifish</name>
    <dbReference type="NCBI Taxonomy" id="8090"/>
    <lineage>
        <taxon>Eukaryota</taxon>
        <taxon>Metazoa</taxon>
        <taxon>Chordata</taxon>
        <taxon>Craniata</taxon>
        <taxon>Vertebrata</taxon>
        <taxon>Euteleostomi</taxon>
        <taxon>Actinopterygii</taxon>
        <taxon>Neopterygii</taxon>
        <taxon>Teleostei</taxon>
        <taxon>Neoteleostei</taxon>
        <taxon>Acanthomorphata</taxon>
        <taxon>Ovalentaria</taxon>
        <taxon>Atherinomorphae</taxon>
        <taxon>Beloniformes</taxon>
        <taxon>Adrianichthyidae</taxon>
        <taxon>Oryziinae</taxon>
        <taxon>Oryzias</taxon>
    </lineage>
</organism>
<evidence type="ECO:0000313" key="2">
    <source>
        <dbReference type="Proteomes" id="UP000265200"/>
    </source>
</evidence>
<dbReference type="Proteomes" id="UP000265200">
    <property type="component" value="Chromosome 9"/>
</dbReference>
<dbReference type="AlphaFoldDB" id="A0A3P9J2S6"/>
<evidence type="ECO:0000313" key="1">
    <source>
        <dbReference type="Ensembl" id="ENSORLP00015026428.1"/>
    </source>
</evidence>
<sequence length="93" mass="10694">IAIKLYKSLGKYVAMSGFIIQRLSQYGDHLLSELCLNATFSNTLICSSSDLIPLQHLAKHHLLNWDCLQGNIYNESLTLYYVPSQYKYFSCNR</sequence>
<reference evidence="1" key="4">
    <citation type="submission" date="2025-09" db="UniProtKB">
        <authorList>
            <consortium name="Ensembl"/>
        </authorList>
    </citation>
    <scope>IDENTIFICATION</scope>
    <source>
        <strain evidence="1">HSOK</strain>
    </source>
</reference>